<dbReference type="RefSeq" id="WP_060941044.1">
    <property type="nucleotide sequence ID" value="NZ_KQ957298.1"/>
</dbReference>
<keyword evidence="2" id="KW-1185">Reference proteome</keyword>
<dbReference type="Proteomes" id="UP000070533">
    <property type="component" value="Unassembled WGS sequence"/>
</dbReference>
<accession>A0A133PZ22</accession>
<dbReference type="InterPro" id="IPR036038">
    <property type="entry name" value="Aminotransferase-like"/>
</dbReference>
<dbReference type="PATRIC" id="fig|28128.5.peg.2097"/>
<dbReference type="EMBL" id="LRQG01000181">
    <property type="protein sequence ID" value="KXA35555.1"/>
    <property type="molecule type" value="Genomic_DNA"/>
</dbReference>
<comment type="caution">
    <text evidence="1">The sequence shown here is derived from an EMBL/GenBank/DDBJ whole genome shotgun (WGS) entry which is preliminary data.</text>
</comment>
<organism evidence="1 2">
    <name type="scientific">Prevotella corporis</name>
    <dbReference type="NCBI Taxonomy" id="28128"/>
    <lineage>
        <taxon>Bacteria</taxon>
        <taxon>Pseudomonadati</taxon>
        <taxon>Bacteroidota</taxon>
        <taxon>Bacteroidia</taxon>
        <taxon>Bacteroidales</taxon>
        <taxon>Prevotellaceae</taxon>
        <taxon>Prevotella</taxon>
    </lineage>
</organism>
<dbReference type="eggNOG" id="COG0115">
    <property type="taxonomic scope" value="Bacteria"/>
</dbReference>
<dbReference type="GO" id="GO:0003824">
    <property type="term" value="F:catalytic activity"/>
    <property type="evidence" value="ECO:0007669"/>
    <property type="project" value="InterPro"/>
</dbReference>
<dbReference type="SUPFAM" id="SSF56752">
    <property type="entry name" value="D-aminoacid aminotransferase-like PLP-dependent enzymes"/>
    <property type="match status" value="1"/>
</dbReference>
<dbReference type="AlphaFoldDB" id="A0A133PZ22"/>
<dbReference type="InterPro" id="IPR043132">
    <property type="entry name" value="BCAT-like_C"/>
</dbReference>
<dbReference type="Gene3D" id="3.20.10.10">
    <property type="entry name" value="D-amino Acid Aminotransferase, subunit A, domain 2"/>
    <property type="match status" value="1"/>
</dbReference>
<gene>
    <name evidence="1" type="ORF">HMPREF3226_02033</name>
</gene>
<evidence type="ECO:0008006" key="3">
    <source>
        <dbReference type="Google" id="ProtNLM"/>
    </source>
</evidence>
<evidence type="ECO:0000313" key="1">
    <source>
        <dbReference type="EMBL" id="KXA35555.1"/>
    </source>
</evidence>
<protein>
    <recommendedName>
        <fullName evidence="3">Chorismate binding enzyme</fullName>
    </recommendedName>
</protein>
<name>A0A133PZ22_9BACT</name>
<sequence>MCRFIETIRVERGVVSNAAYHLRRMNATRKHFWGDARELRMEDFATAIDPRMDCAKLRFEYDGTDIYNLSCTPYSRRTVRSLRLVTDNGIDYSYKSADRSALDRLKAMRDGSDEVIIVRNGLLTDTSYTNIALFDGCEWLTPKSPLLAGTQRASLIDRQRLREVDIRSDDLWSFDYIALFNAMMNLGEMILPVRTSVKRK</sequence>
<dbReference type="STRING" id="28128.HMPREF3226_02033"/>
<dbReference type="InterPro" id="IPR043131">
    <property type="entry name" value="BCAT-like_N"/>
</dbReference>
<dbReference type="Pfam" id="PF01063">
    <property type="entry name" value="Aminotran_4"/>
    <property type="match status" value="1"/>
</dbReference>
<dbReference type="Gene3D" id="3.30.470.10">
    <property type="match status" value="1"/>
</dbReference>
<reference evidence="2" key="1">
    <citation type="submission" date="2016-01" db="EMBL/GenBank/DDBJ databases">
        <authorList>
            <person name="Mitreva M."/>
            <person name="Pepin K.H."/>
            <person name="Mihindukulasuriya K.A."/>
            <person name="Fulton R."/>
            <person name="Fronick C."/>
            <person name="O'Laughlin M."/>
            <person name="Miner T."/>
            <person name="Herter B."/>
            <person name="Rosa B.A."/>
            <person name="Cordes M."/>
            <person name="Tomlinson C."/>
            <person name="Wollam A."/>
            <person name="Palsikar V.B."/>
            <person name="Mardis E.R."/>
            <person name="Wilson R.K."/>
        </authorList>
    </citation>
    <scope>NUCLEOTIDE SEQUENCE [LARGE SCALE GENOMIC DNA]</scope>
    <source>
        <strain evidence="2">MJR7716</strain>
    </source>
</reference>
<dbReference type="OrthoDB" id="1148709at2"/>
<evidence type="ECO:0000313" key="2">
    <source>
        <dbReference type="Proteomes" id="UP000070533"/>
    </source>
</evidence>
<proteinExistence type="predicted"/>
<dbReference type="InterPro" id="IPR001544">
    <property type="entry name" value="Aminotrans_IV"/>
</dbReference>